<dbReference type="Gene3D" id="2.60.40.3140">
    <property type="match status" value="1"/>
</dbReference>
<dbReference type="AlphaFoldDB" id="A0A926F885"/>
<evidence type="ECO:0000313" key="3">
    <source>
        <dbReference type="EMBL" id="MBC8593902.1"/>
    </source>
</evidence>
<feature type="domain" description="Transglutaminase-like" evidence="2">
    <location>
        <begin position="244"/>
        <end position="321"/>
    </location>
</feature>
<dbReference type="Gene3D" id="2.60.120.1130">
    <property type="match status" value="1"/>
</dbReference>
<keyword evidence="1" id="KW-0732">Signal</keyword>
<evidence type="ECO:0000259" key="2">
    <source>
        <dbReference type="Pfam" id="PF01841"/>
    </source>
</evidence>
<feature type="signal peptide" evidence="1">
    <location>
        <begin position="1"/>
        <end position="21"/>
    </location>
</feature>
<sequence length="608" mass="69756">MDNRLILCCLVFLFTLLPVTAQSIDSDNVIITSAEETYTFSLESGNPVLHVRLSTEYEATKAGERIQVATYYGKYITIDKASAGSLFNKALYQQVIPENVFYDDTKVCFFNLYFDRKGKKAEVTFEKTYHDIRYFTSVYLPDIYFVKQKKINIIIPPGLNINLLEQNFSSNITVKKVLDAKTGNTIYTYFVTDQKPFKKEYSMPGRAFVYPHLLVLGAFISYHDLYHWLSGLVDTEDSSVVRQKALAITEGCLSEEQKIEAVYAWVQKNIRYIAFEDGESGHKPDRPSEVLRKGYGDCKGMSALLKAFLVALQFDARLCWMGTNEIATRFTDVPTLASGNHMICALFFGGKKYYLDATMRYLPLGYYPYHIQGQQVLIENGDSCIVDILPRSDVNQNTDSIHYEYSLENGRLSGVGREQLFGDLKCCFLFSYDALETSRRSEFLSSHFTLGKTVNKVTDIQLTGNDPQALALEIAFTIHNNSSCQQLDDEYYIELDPQLDSYTTQIDTLNRQHDFHMAFPYHYVCEVILKVPQGYKISHLPDPFVRKNKQGTFSLSYTKRADSVLYLREIRIHNPFIRRDDFVTWNKDVKQLMEAASEQIILIKDISK</sequence>
<gene>
    <name evidence="3" type="ORF">H8744_11730</name>
</gene>
<protein>
    <submittedName>
        <fullName evidence="3">Transglutaminase domain-containing protein</fullName>
    </submittedName>
</protein>
<dbReference type="SUPFAM" id="SSF54001">
    <property type="entry name" value="Cysteine proteinases"/>
    <property type="match status" value="1"/>
</dbReference>
<organism evidence="3 4">
    <name type="scientific">Jilunia laotingensis</name>
    <dbReference type="NCBI Taxonomy" id="2763675"/>
    <lineage>
        <taxon>Bacteria</taxon>
        <taxon>Pseudomonadati</taxon>
        <taxon>Bacteroidota</taxon>
        <taxon>Bacteroidia</taxon>
        <taxon>Bacteroidales</taxon>
        <taxon>Bacteroidaceae</taxon>
        <taxon>Jilunia</taxon>
    </lineage>
</organism>
<feature type="chain" id="PRO_5039678042" evidence="1">
    <location>
        <begin position="22"/>
        <end position="608"/>
    </location>
</feature>
<comment type="caution">
    <text evidence="3">The sequence shown here is derived from an EMBL/GenBank/DDBJ whole genome shotgun (WGS) entry which is preliminary data.</text>
</comment>
<dbReference type="EMBL" id="JACRTF010000001">
    <property type="protein sequence ID" value="MBC8593902.1"/>
    <property type="molecule type" value="Genomic_DNA"/>
</dbReference>
<evidence type="ECO:0000313" key="4">
    <source>
        <dbReference type="Proteomes" id="UP000651085"/>
    </source>
</evidence>
<reference evidence="3" key="1">
    <citation type="submission" date="2020-08" db="EMBL/GenBank/DDBJ databases">
        <title>Genome public.</title>
        <authorList>
            <person name="Liu C."/>
            <person name="Sun Q."/>
        </authorList>
    </citation>
    <scope>NUCLEOTIDE SEQUENCE</scope>
    <source>
        <strain evidence="3">N12</strain>
    </source>
</reference>
<keyword evidence="4" id="KW-1185">Reference proteome</keyword>
<evidence type="ECO:0000256" key="1">
    <source>
        <dbReference type="SAM" id="SignalP"/>
    </source>
</evidence>
<dbReference type="InterPro" id="IPR002931">
    <property type="entry name" value="Transglutaminase-like"/>
</dbReference>
<dbReference type="Gene3D" id="3.10.620.30">
    <property type="match status" value="1"/>
</dbReference>
<accession>A0A926F885</accession>
<dbReference type="InterPro" id="IPR038765">
    <property type="entry name" value="Papain-like_cys_pep_sf"/>
</dbReference>
<proteinExistence type="predicted"/>
<name>A0A926F885_9BACT</name>
<dbReference type="Pfam" id="PF01841">
    <property type="entry name" value="Transglut_core"/>
    <property type="match status" value="1"/>
</dbReference>
<dbReference type="Proteomes" id="UP000651085">
    <property type="component" value="Unassembled WGS sequence"/>
</dbReference>
<dbReference type="RefSeq" id="WP_262435009.1">
    <property type="nucleotide sequence ID" value="NZ_JACRTF010000001.1"/>
</dbReference>